<accession>A0A1M4VJV8</accession>
<organism evidence="7 8">
    <name type="scientific">Seinonella peptonophila</name>
    <dbReference type="NCBI Taxonomy" id="112248"/>
    <lineage>
        <taxon>Bacteria</taxon>
        <taxon>Bacillati</taxon>
        <taxon>Bacillota</taxon>
        <taxon>Bacilli</taxon>
        <taxon>Bacillales</taxon>
        <taxon>Thermoactinomycetaceae</taxon>
        <taxon>Seinonella</taxon>
    </lineage>
</organism>
<dbReference type="SUPFAM" id="SSF56645">
    <property type="entry name" value="Acyl-CoA dehydrogenase NM domain-like"/>
    <property type="match status" value="1"/>
</dbReference>
<feature type="domain" description="HpaB/PvcC/4-BUDH C-terminal" evidence="5">
    <location>
        <begin position="275"/>
        <end position="474"/>
    </location>
</feature>
<dbReference type="PANTHER" id="PTHR36117">
    <property type="entry name" value="4-HYDROXYPHENYLACETATE 3-MONOOXYGENASE-RELATED"/>
    <property type="match status" value="1"/>
</dbReference>
<dbReference type="Gene3D" id="1.10.3140.10">
    <property type="entry name" value="4-hydroxybutyryl-coa dehydratase, domain 1"/>
    <property type="match status" value="1"/>
</dbReference>
<dbReference type="InterPro" id="IPR024719">
    <property type="entry name" value="HpaB/PvcC/4-BUDH_C"/>
</dbReference>
<dbReference type="RefSeq" id="WP_073153971.1">
    <property type="nucleotide sequence ID" value="NZ_FQVL01000002.1"/>
</dbReference>
<keyword evidence="2 4" id="KW-0274">FAD</keyword>
<proteinExistence type="predicted"/>
<keyword evidence="3" id="KW-0560">Oxidoreductase</keyword>
<dbReference type="InterPro" id="IPR009100">
    <property type="entry name" value="AcylCoA_DH/oxidase_NM_dom_sf"/>
</dbReference>
<dbReference type="EMBL" id="FQVL01000002">
    <property type="protein sequence ID" value="SHE69147.1"/>
    <property type="molecule type" value="Genomic_DNA"/>
</dbReference>
<feature type="domain" description="HpaB/PvcC/4-BUDH N-terminal" evidence="6">
    <location>
        <begin position="3"/>
        <end position="267"/>
    </location>
</feature>
<keyword evidence="7" id="KW-0503">Monooxygenase</keyword>
<sequence length="480" mass="54694">MRTGQEYLQAIQDQRTIYLNGQRVDNVTTHPAFIGITQTFASMYDFAAEEENGMQYLTEDGTVANKVYMMPRNRDELRERREAIEKWAKQTCGFVGRSPDHVAAFLAAFASHEEIFARGGERFAKNVQDFYKKARDEDLFLSYVIIPPQIDRSKSAHEQKEDHLPVGVYEERPEGIIVRGSQMLGTSAAVSDYLFVSCIVPLREGDEDYAISFVVPINTPGLKLYSRPSFAMGKPSTFDYPLSTQFDESDCLVVFDDVLIPWEQIFVYRNIELVRAQFHESPAHIWGNSQAQVRFVTKLKFLIGVAKKITEMNGTDRFPQVQEKLADMASLAATVEGSLLASEYHCLDRNGYAVPNPRFLYGVVGMQESMYSRLISILRDLSGGGVLQVPSSYLEMVNPETREDIKRYIRSSQGESTEKIQLFKLAWDIIGSEFAGRHQQYELFYNGAPHVAKGYSFRNYNFQETTKLVDQFLGSYRLPE</sequence>
<keyword evidence="8" id="KW-1185">Reference proteome</keyword>
<dbReference type="Pfam" id="PF03241">
    <property type="entry name" value="HpaB"/>
    <property type="match status" value="1"/>
</dbReference>
<dbReference type="InterPro" id="IPR004925">
    <property type="entry name" value="HpaB/PvcC/4-BUDH"/>
</dbReference>
<dbReference type="Gene3D" id="1.20.140.10">
    <property type="entry name" value="Butyryl-CoA Dehydrogenase, subunit A, domain 3"/>
    <property type="match status" value="1"/>
</dbReference>
<keyword evidence="1" id="KW-0285">Flavoprotein</keyword>
<evidence type="ECO:0000259" key="5">
    <source>
        <dbReference type="Pfam" id="PF03241"/>
    </source>
</evidence>
<dbReference type="GO" id="GO:0004497">
    <property type="term" value="F:monooxygenase activity"/>
    <property type="evidence" value="ECO:0007669"/>
    <property type="project" value="UniProtKB-KW"/>
</dbReference>
<feature type="binding site" evidence="4">
    <location>
        <begin position="149"/>
        <end position="152"/>
    </location>
    <ligand>
        <name>FAD</name>
        <dbReference type="ChEBI" id="CHEBI:57692"/>
    </ligand>
</feature>
<evidence type="ECO:0000256" key="2">
    <source>
        <dbReference type="ARBA" id="ARBA00022827"/>
    </source>
</evidence>
<dbReference type="AlphaFoldDB" id="A0A1M4VJV8"/>
<dbReference type="Gene3D" id="2.40.110.10">
    <property type="entry name" value="Butyryl-CoA Dehydrogenase, subunit A, domain 2"/>
    <property type="match status" value="1"/>
</dbReference>
<dbReference type="InterPro" id="IPR024674">
    <property type="entry name" value="HpaB/PvcC/4-BUDH_N"/>
</dbReference>
<evidence type="ECO:0000256" key="1">
    <source>
        <dbReference type="ARBA" id="ARBA00022630"/>
    </source>
</evidence>
<dbReference type="Proteomes" id="UP000184476">
    <property type="component" value="Unassembled WGS sequence"/>
</dbReference>
<gene>
    <name evidence="7" type="ORF">SAMN05444392_102394</name>
</gene>
<dbReference type="PANTHER" id="PTHR36117:SF3">
    <property type="entry name" value="4-HYDROXYPHENYLACETATE 3-MONOOXYGENASE-RELATED"/>
    <property type="match status" value="1"/>
</dbReference>
<evidence type="ECO:0000313" key="7">
    <source>
        <dbReference type="EMBL" id="SHE69147.1"/>
    </source>
</evidence>
<name>A0A1M4VJV8_9BACL</name>
<evidence type="ECO:0000256" key="4">
    <source>
        <dbReference type="PIRSR" id="PIRSR000331-2"/>
    </source>
</evidence>
<dbReference type="STRING" id="112248.SAMN05444392_102394"/>
<dbReference type="Pfam" id="PF11794">
    <property type="entry name" value="HpaB_N"/>
    <property type="match status" value="1"/>
</dbReference>
<dbReference type="GO" id="GO:0016627">
    <property type="term" value="F:oxidoreductase activity, acting on the CH-CH group of donors"/>
    <property type="evidence" value="ECO:0007669"/>
    <property type="project" value="InterPro"/>
</dbReference>
<feature type="binding site" evidence="4">
    <location>
        <position position="186"/>
    </location>
    <ligand>
        <name>FAD</name>
        <dbReference type="ChEBI" id="CHEBI:57692"/>
    </ligand>
</feature>
<protein>
    <submittedName>
        <fullName evidence="7">4-hydroxyphenylacetate 3-monooxygenase</fullName>
    </submittedName>
</protein>
<reference evidence="7 8" key="1">
    <citation type="submission" date="2016-11" db="EMBL/GenBank/DDBJ databases">
        <authorList>
            <person name="Jaros S."/>
            <person name="Januszkiewicz K."/>
            <person name="Wedrychowicz H."/>
        </authorList>
    </citation>
    <scope>NUCLEOTIDE SEQUENCE [LARGE SCALE GENOMIC DNA]</scope>
    <source>
        <strain evidence="7 8">DSM 44666</strain>
    </source>
</reference>
<dbReference type="PIRSF" id="PIRSF000331">
    <property type="entry name" value="HpaA_HpaB"/>
    <property type="match status" value="1"/>
</dbReference>
<evidence type="ECO:0000313" key="8">
    <source>
        <dbReference type="Proteomes" id="UP000184476"/>
    </source>
</evidence>
<dbReference type="SUPFAM" id="SSF47203">
    <property type="entry name" value="Acyl-CoA dehydrogenase C-terminal domain-like"/>
    <property type="match status" value="1"/>
</dbReference>
<dbReference type="OrthoDB" id="9785230at2"/>
<dbReference type="InterPro" id="IPR046373">
    <property type="entry name" value="Acyl-CoA_Oxase/DH_mid-dom_sf"/>
</dbReference>
<dbReference type="InterPro" id="IPR036250">
    <property type="entry name" value="AcylCo_DH-like_C"/>
</dbReference>
<evidence type="ECO:0000259" key="6">
    <source>
        <dbReference type="Pfam" id="PF11794"/>
    </source>
</evidence>
<evidence type="ECO:0000256" key="3">
    <source>
        <dbReference type="ARBA" id="ARBA00023002"/>
    </source>
</evidence>